<dbReference type="AlphaFoldDB" id="D7TK40"/>
<dbReference type="EMBL" id="FN595992">
    <property type="protein sequence ID" value="CBI30862.3"/>
    <property type="molecule type" value="Genomic_DNA"/>
</dbReference>
<dbReference type="Proteomes" id="UP000009183">
    <property type="component" value="Chromosome 10"/>
</dbReference>
<evidence type="ECO:0000313" key="1">
    <source>
        <dbReference type="EMBL" id="CBI30862.3"/>
    </source>
</evidence>
<dbReference type="HOGENOM" id="CLU_2927290_0_0_1"/>
<sequence>MIIDKIPKKAFLVFPVCPVQKSQNLFMLEGIIVVRLIQGSPISLLHLKCLVVGIMRKKLSL</sequence>
<dbReference type="PaxDb" id="29760-VIT_10s0003g03200.t01"/>
<dbReference type="InParanoid" id="D7TK40"/>
<accession>D7TK40</accession>
<proteinExistence type="predicted"/>
<name>D7TK40_VITVI</name>
<gene>
    <name evidence="1" type="ordered locus">VIT_10s0003g03200</name>
</gene>
<reference evidence="2" key="1">
    <citation type="journal article" date="2007" name="Nature">
        <title>The grapevine genome sequence suggests ancestral hexaploidization in major angiosperm phyla.</title>
        <authorList>
            <consortium name="The French-Italian Public Consortium for Grapevine Genome Characterization."/>
            <person name="Jaillon O."/>
            <person name="Aury J.-M."/>
            <person name="Noel B."/>
            <person name="Policriti A."/>
            <person name="Clepet C."/>
            <person name="Casagrande A."/>
            <person name="Choisne N."/>
            <person name="Aubourg S."/>
            <person name="Vitulo N."/>
            <person name="Jubin C."/>
            <person name="Vezzi A."/>
            <person name="Legeai F."/>
            <person name="Hugueney P."/>
            <person name="Dasilva C."/>
            <person name="Horner D."/>
            <person name="Mica E."/>
            <person name="Jublot D."/>
            <person name="Poulain J."/>
            <person name="Bruyere C."/>
            <person name="Billault A."/>
            <person name="Segurens B."/>
            <person name="Gouyvenoux M."/>
            <person name="Ugarte E."/>
            <person name="Cattonaro F."/>
            <person name="Anthouard V."/>
            <person name="Vico V."/>
            <person name="Del Fabbro C."/>
            <person name="Alaux M."/>
            <person name="Di Gaspero G."/>
            <person name="Dumas V."/>
            <person name="Felice N."/>
            <person name="Paillard S."/>
            <person name="Juman I."/>
            <person name="Moroldo M."/>
            <person name="Scalabrin S."/>
            <person name="Canaguier A."/>
            <person name="Le Clainche I."/>
            <person name="Malacrida G."/>
            <person name="Durand E."/>
            <person name="Pesole G."/>
            <person name="Laucou V."/>
            <person name="Chatelet P."/>
            <person name="Merdinoglu D."/>
            <person name="Delledonne M."/>
            <person name="Pezzotti M."/>
            <person name="Lecharny A."/>
            <person name="Scarpelli C."/>
            <person name="Artiguenave F."/>
            <person name="Pe M.E."/>
            <person name="Valle G."/>
            <person name="Morgante M."/>
            <person name="Caboche M."/>
            <person name="Adam-Blondon A.-F."/>
            <person name="Weissenbach J."/>
            <person name="Quetier F."/>
            <person name="Wincker P."/>
        </authorList>
    </citation>
    <scope>NUCLEOTIDE SEQUENCE [LARGE SCALE GENOMIC DNA]</scope>
    <source>
        <strain evidence="2">cv. Pinot noir / PN40024</strain>
    </source>
</reference>
<organism evidence="1 2">
    <name type="scientific">Vitis vinifera</name>
    <name type="common">Grape</name>
    <dbReference type="NCBI Taxonomy" id="29760"/>
    <lineage>
        <taxon>Eukaryota</taxon>
        <taxon>Viridiplantae</taxon>
        <taxon>Streptophyta</taxon>
        <taxon>Embryophyta</taxon>
        <taxon>Tracheophyta</taxon>
        <taxon>Spermatophyta</taxon>
        <taxon>Magnoliopsida</taxon>
        <taxon>eudicotyledons</taxon>
        <taxon>Gunneridae</taxon>
        <taxon>Pentapetalae</taxon>
        <taxon>rosids</taxon>
        <taxon>Vitales</taxon>
        <taxon>Vitaceae</taxon>
        <taxon>Viteae</taxon>
        <taxon>Vitis</taxon>
    </lineage>
</organism>
<protein>
    <submittedName>
        <fullName evidence="1">Uncharacterized protein</fullName>
    </submittedName>
</protein>
<evidence type="ECO:0000313" key="2">
    <source>
        <dbReference type="Proteomes" id="UP000009183"/>
    </source>
</evidence>
<keyword evidence="2" id="KW-1185">Reference proteome</keyword>